<proteinExistence type="predicted"/>
<feature type="transmembrane region" description="Helical" evidence="6">
    <location>
        <begin position="134"/>
        <end position="152"/>
    </location>
</feature>
<feature type="transmembrane region" description="Helical" evidence="6">
    <location>
        <begin position="236"/>
        <end position="258"/>
    </location>
</feature>
<protein>
    <recommendedName>
        <fullName evidence="9">MATE family efflux transporter</fullName>
    </recommendedName>
</protein>
<reference evidence="7 8" key="1">
    <citation type="journal article" date="2014" name="Antonie Van Leeuwenhoek">
        <title>Oenococcus alcoholitolerans sp. nov., a lactic acid bacteria isolated from cachaca and ethanol fermentation processes.</title>
        <authorList>
            <person name="Badotti F."/>
            <person name="Moreira A.P."/>
            <person name="Tonon L.A."/>
            <person name="de Lucena B.T."/>
            <person name="Gomes Fde C."/>
            <person name="Kruger R."/>
            <person name="Thompson C.C."/>
            <person name="de Morais M.A.Jr."/>
            <person name="Rosa C.A."/>
            <person name="Thompson F.L."/>
        </authorList>
    </citation>
    <scope>NUCLEOTIDE SEQUENCE [LARGE SCALE GENOMIC DNA]</scope>
    <source>
        <strain evidence="7 8">UFRJ-M7.2.18</strain>
    </source>
</reference>
<evidence type="ECO:0000256" key="5">
    <source>
        <dbReference type="ARBA" id="ARBA00023136"/>
    </source>
</evidence>
<feature type="non-terminal residue" evidence="7">
    <location>
        <position position="320"/>
    </location>
</feature>
<name>A0ABR4XSJ5_9LACO</name>
<accession>A0ABR4XSJ5</accession>
<dbReference type="Proteomes" id="UP000030023">
    <property type="component" value="Unassembled WGS sequence"/>
</dbReference>
<keyword evidence="8" id="KW-1185">Reference proteome</keyword>
<dbReference type="EMBL" id="AXCV01000088">
    <property type="protein sequence ID" value="KGO32131.1"/>
    <property type="molecule type" value="Genomic_DNA"/>
</dbReference>
<keyword evidence="5 6" id="KW-0472">Membrane</keyword>
<comment type="caution">
    <text evidence="7">The sequence shown here is derived from an EMBL/GenBank/DDBJ whole genome shotgun (WGS) entry which is preliminary data.</text>
</comment>
<evidence type="ECO:0000256" key="1">
    <source>
        <dbReference type="ARBA" id="ARBA00004651"/>
    </source>
</evidence>
<evidence type="ECO:0000256" key="2">
    <source>
        <dbReference type="ARBA" id="ARBA00022475"/>
    </source>
</evidence>
<evidence type="ECO:0000256" key="6">
    <source>
        <dbReference type="SAM" id="Phobius"/>
    </source>
</evidence>
<feature type="transmembrane region" description="Helical" evidence="6">
    <location>
        <begin position="278"/>
        <end position="301"/>
    </location>
</feature>
<feature type="transmembrane region" description="Helical" evidence="6">
    <location>
        <begin position="190"/>
        <end position="213"/>
    </location>
</feature>
<dbReference type="PANTHER" id="PTHR43823:SF3">
    <property type="entry name" value="MULTIDRUG EXPORT PROTEIN MEPA"/>
    <property type="match status" value="1"/>
</dbReference>
<feature type="transmembrane region" description="Helical" evidence="6">
    <location>
        <begin position="91"/>
        <end position="114"/>
    </location>
</feature>
<keyword evidence="4 6" id="KW-1133">Transmembrane helix</keyword>
<dbReference type="Pfam" id="PF01554">
    <property type="entry name" value="MatE"/>
    <property type="match status" value="2"/>
</dbReference>
<organism evidence="7 8">
    <name type="scientific">Oenococcus alcoholitolerans</name>
    <dbReference type="NCBI Taxonomy" id="931074"/>
    <lineage>
        <taxon>Bacteria</taxon>
        <taxon>Bacillati</taxon>
        <taxon>Bacillota</taxon>
        <taxon>Bacilli</taxon>
        <taxon>Lactobacillales</taxon>
        <taxon>Lactobacillaceae</taxon>
        <taxon>Oenococcus</taxon>
    </lineage>
</organism>
<dbReference type="InterPro" id="IPR051327">
    <property type="entry name" value="MATE_MepA_subfamily"/>
</dbReference>
<feature type="transmembrane region" description="Helical" evidence="6">
    <location>
        <begin position="46"/>
        <end position="70"/>
    </location>
</feature>
<comment type="subcellular location">
    <subcellularLocation>
        <location evidence="1">Cell membrane</location>
        <topology evidence="1">Multi-pass membrane protein</topology>
    </subcellularLocation>
</comment>
<evidence type="ECO:0000313" key="7">
    <source>
        <dbReference type="EMBL" id="KGO32131.1"/>
    </source>
</evidence>
<keyword evidence="3 6" id="KW-0812">Transmembrane</keyword>
<evidence type="ECO:0008006" key="9">
    <source>
        <dbReference type="Google" id="ProtNLM"/>
    </source>
</evidence>
<dbReference type="PANTHER" id="PTHR43823">
    <property type="entry name" value="SPORULATION PROTEIN YKVU"/>
    <property type="match status" value="1"/>
</dbReference>
<sequence length="320" mass="35003">MEKVFENQSIYKSYFQLALPVVFSMVASMIYNLADTFFVSQTQNTDLIAGVSLCTPLFSLMLALGDIFGLGGSALISRLLGKKRYQESRQISSFCFYAAIAVGLATSLILLVFQRPILTMLGAFGSNYRYAADFYQIMSIGAVFIIVSLIPGNVLRTEGLAKETMIATVVGTAITIVLDPFLIIGLHLNAYGAAFSTVLGYLISDIIFIYYIIHRSKNISINKKEVKITSTGIKEVLLIGIPASITNLMQSFGTALINNSLKPYGTKAIAALGISLKIYLIVMLVMVGFAFGAQPLFGYNYGAGKFRKLFKIIRFDLIVV</sequence>
<dbReference type="NCBIfam" id="TIGR00797">
    <property type="entry name" value="matE"/>
    <property type="match status" value="1"/>
</dbReference>
<evidence type="ECO:0000256" key="3">
    <source>
        <dbReference type="ARBA" id="ARBA00022692"/>
    </source>
</evidence>
<evidence type="ECO:0000256" key="4">
    <source>
        <dbReference type="ARBA" id="ARBA00022989"/>
    </source>
</evidence>
<feature type="transmembrane region" description="Helical" evidence="6">
    <location>
        <begin position="164"/>
        <end position="184"/>
    </location>
</feature>
<gene>
    <name evidence="7" type="ORF">Q757_02870</name>
</gene>
<dbReference type="InterPro" id="IPR002528">
    <property type="entry name" value="MATE_fam"/>
</dbReference>
<feature type="transmembrane region" description="Helical" evidence="6">
    <location>
        <begin position="14"/>
        <end position="34"/>
    </location>
</feature>
<keyword evidence="2" id="KW-1003">Cell membrane</keyword>
<evidence type="ECO:0000313" key="8">
    <source>
        <dbReference type="Proteomes" id="UP000030023"/>
    </source>
</evidence>